<organism evidence="1 2">
    <name type="scientific">Exophiala sideris</name>
    <dbReference type="NCBI Taxonomy" id="1016849"/>
    <lineage>
        <taxon>Eukaryota</taxon>
        <taxon>Fungi</taxon>
        <taxon>Dikarya</taxon>
        <taxon>Ascomycota</taxon>
        <taxon>Pezizomycotina</taxon>
        <taxon>Eurotiomycetes</taxon>
        <taxon>Chaetothyriomycetidae</taxon>
        <taxon>Chaetothyriales</taxon>
        <taxon>Herpotrichiellaceae</taxon>
        <taxon>Exophiala</taxon>
    </lineage>
</organism>
<reference evidence="1 2" key="1">
    <citation type="submission" date="2023-08" db="EMBL/GenBank/DDBJ databases">
        <title>Black Yeasts Isolated from many extreme environments.</title>
        <authorList>
            <person name="Coleine C."/>
            <person name="Stajich J.E."/>
            <person name="Selbmann L."/>
        </authorList>
    </citation>
    <scope>NUCLEOTIDE SEQUENCE [LARGE SCALE GENOMIC DNA]</scope>
    <source>
        <strain evidence="1 2">CCFEE 6328</strain>
    </source>
</reference>
<evidence type="ECO:0000313" key="2">
    <source>
        <dbReference type="Proteomes" id="UP001345691"/>
    </source>
</evidence>
<keyword evidence="2" id="KW-1185">Reference proteome</keyword>
<protein>
    <submittedName>
        <fullName evidence="1">Uncharacterized protein</fullName>
    </submittedName>
</protein>
<sequence length="351" mass="40209">MAAVVLADDVPPPPEPITVEQAINDLLSMLYRIRHKLQTLIDYYIFPDVTPSAVSDYDPRLRILQTRLQSLSTLSYQKLPYIISNSDQVAGYYLNQVAEQMHNSVHGIQRIFTSHYDRDLEDRQPFIAIWDAITYKKSQIGGLGRLHPSNPRRLRAEDMRPNELGSFCRGALQISNGVDRGRISFLESRDLSEENRRKLKAFGGAFLTWQCPECSYRVRYHVSSSNTSNIYTTDEIRQHGGLAIKYRSLFLAKSHLYLPPPGTTTRVIDLRRRNSKILIPSQLKYGCVFCFAHGHDLVRHRSAFTTPQALAEHIALRHTRPTPPTLMLHLFSVAIEGKLDDARKRWDVNLL</sequence>
<evidence type="ECO:0000313" key="1">
    <source>
        <dbReference type="EMBL" id="KAK5057281.1"/>
    </source>
</evidence>
<dbReference type="EMBL" id="JAVRRF010000016">
    <property type="protein sequence ID" value="KAK5057281.1"/>
    <property type="molecule type" value="Genomic_DNA"/>
</dbReference>
<comment type="caution">
    <text evidence="1">The sequence shown here is derived from an EMBL/GenBank/DDBJ whole genome shotgun (WGS) entry which is preliminary data.</text>
</comment>
<gene>
    <name evidence="1" type="ORF">LTR69_007320</name>
</gene>
<accession>A0ABR0J663</accession>
<name>A0ABR0J663_9EURO</name>
<proteinExistence type="predicted"/>
<dbReference type="Proteomes" id="UP001345691">
    <property type="component" value="Unassembled WGS sequence"/>
</dbReference>